<evidence type="ECO:0000256" key="4">
    <source>
        <dbReference type="ARBA" id="ARBA00022705"/>
    </source>
</evidence>
<dbReference type="Pfam" id="PF13177">
    <property type="entry name" value="DNA_pol3_delta2"/>
    <property type="match status" value="1"/>
</dbReference>
<feature type="domain" description="AAA+ ATPase" evidence="13">
    <location>
        <begin position="37"/>
        <end position="179"/>
    </location>
</feature>
<evidence type="ECO:0000313" key="15">
    <source>
        <dbReference type="Proteomes" id="UP000317839"/>
    </source>
</evidence>
<evidence type="ECO:0000256" key="1">
    <source>
        <dbReference type="ARBA" id="ARBA00006360"/>
    </source>
</evidence>
<dbReference type="Proteomes" id="UP000317839">
    <property type="component" value="Unassembled WGS sequence"/>
</dbReference>
<dbReference type="PANTHER" id="PTHR11669">
    <property type="entry name" value="REPLICATION FACTOR C / DNA POLYMERASE III GAMMA-TAU SUBUNIT"/>
    <property type="match status" value="1"/>
</dbReference>
<comment type="similarity">
    <text evidence="1 11">Belongs to the DnaX/STICHEL family.</text>
</comment>
<dbReference type="Gene3D" id="3.40.50.300">
    <property type="entry name" value="P-loop containing nucleotide triphosphate hydrolases"/>
    <property type="match status" value="1"/>
</dbReference>
<dbReference type="EMBL" id="VIKR01000001">
    <property type="protein sequence ID" value="TQV77454.1"/>
    <property type="molecule type" value="Genomic_DNA"/>
</dbReference>
<dbReference type="SUPFAM" id="SSF52540">
    <property type="entry name" value="P-loop containing nucleoside triphosphate hydrolases"/>
    <property type="match status" value="1"/>
</dbReference>
<dbReference type="InterPro" id="IPR001270">
    <property type="entry name" value="ClpA/B"/>
</dbReference>
<dbReference type="Gene3D" id="1.10.8.60">
    <property type="match status" value="1"/>
</dbReference>
<keyword evidence="3 11" id="KW-0548">Nucleotidyltransferase</keyword>
<dbReference type="GO" id="GO:0009360">
    <property type="term" value="C:DNA polymerase III complex"/>
    <property type="evidence" value="ECO:0007669"/>
    <property type="project" value="InterPro"/>
</dbReference>
<dbReference type="NCBIfam" id="TIGR02397">
    <property type="entry name" value="dnaX_nterm"/>
    <property type="match status" value="1"/>
</dbReference>
<evidence type="ECO:0000313" key="14">
    <source>
        <dbReference type="EMBL" id="TQV77454.1"/>
    </source>
</evidence>
<dbReference type="CDD" id="cd18137">
    <property type="entry name" value="HLD_clamp_pol_III_gamma_tau"/>
    <property type="match status" value="1"/>
</dbReference>
<keyword evidence="2 11" id="KW-0808">Transferase</keyword>
<keyword evidence="5" id="KW-0479">Metal-binding</keyword>
<keyword evidence="9 11" id="KW-0239">DNA-directed DNA polymerase</keyword>
<evidence type="ECO:0000256" key="12">
    <source>
        <dbReference type="SAM" id="MobiDB-lite"/>
    </source>
</evidence>
<dbReference type="PRINTS" id="PR00300">
    <property type="entry name" value="CLPPROTEASEA"/>
</dbReference>
<evidence type="ECO:0000259" key="13">
    <source>
        <dbReference type="SMART" id="SM00382"/>
    </source>
</evidence>
<dbReference type="PANTHER" id="PTHR11669:SF0">
    <property type="entry name" value="PROTEIN STICHEL-LIKE 2"/>
    <property type="match status" value="1"/>
</dbReference>
<dbReference type="OrthoDB" id="9810148at2"/>
<evidence type="ECO:0000256" key="3">
    <source>
        <dbReference type="ARBA" id="ARBA00022695"/>
    </source>
</evidence>
<proteinExistence type="inferred from homology"/>
<dbReference type="InterPro" id="IPR045085">
    <property type="entry name" value="HLD_clamp_pol_III_gamma_tau"/>
</dbReference>
<name>A0A545TJQ0_9GAMM</name>
<evidence type="ECO:0000256" key="11">
    <source>
        <dbReference type="RuleBase" id="RU364063"/>
    </source>
</evidence>
<dbReference type="InterPro" id="IPR012763">
    <property type="entry name" value="DNA_pol_III_sug/sutau_N"/>
</dbReference>
<dbReference type="AlphaFoldDB" id="A0A545TJQ0"/>
<dbReference type="CDD" id="cd00009">
    <property type="entry name" value="AAA"/>
    <property type="match status" value="1"/>
</dbReference>
<comment type="function">
    <text evidence="11">DNA polymerase III is a complex, multichain enzyme responsible for most of the replicative synthesis in bacteria. This DNA polymerase also exhibits 3' to 5' exonuclease activity.</text>
</comment>
<evidence type="ECO:0000256" key="7">
    <source>
        <dbReference type="ARBA" id="ARBA00022833"/>
    </source>
</evidence>
<dbReference type="InterPro" id="IPR003593">
    <property type="entry name" value="AAA+_ATPase"/>
</dbReference>
<evidence type="ECO:0000256" key="9">
    <source>
        <dbReference type="ARBA" id="ARBA00022932"/>
    </source>
</evidence>
<dbReference type="RefSeq" id="WP_142941026.1">
    <property type="nucleotide sequence ID" value="NZ_VIKR01000001.1"/>
</dbReference>
<dbReference type="EC" id="2.7.7.7" evidence="11"/>
<dbReference type="SUPFAM" id="SSF48019">
    <property type="entry name" value="post-AAA+ oligomerization domain-like"/>
    <property type="match status" value="1"/>
</dbReference>
<dbReference type="FunFam" id="1.10.8.60:FF:000013">
    <property type="entry name" value="DNA polymerase III subunit gamma/tau"/>
    <property type="match status" value="1"/>
</dbReference>
<dbReference type="Gene3D" id="1.20.272.10">
    <property type="match status" value="1"/>
</dbReference>
<dbReference type="GO" id="GO:0046872">
    <property type="term" value="F:metal ion binding"/>
    <property type="evidence" value="ECO:0007669"/>
    <property type="project" value="UniProtKB-KW"/>
</dbReference>
<dbReference type="InterPro" id="IPR022754">
    <property type="entry name" value="DNA_pol_III_gamma-3"/>
</dbReference>
<dbReference type="GO" id="GO:0005524">
    <property type="term" value="F:ATP binding"/>
    <property type="evidence" value="ECO:0007669"/>
    <property type="project" value="UniProtKB-KW"/>
</dbReference>
<evidence type="ECO:0000256" key="5">
    <source>
        <dbReference type="ARBA" id="ARBA00022723"/>
    </source>
</evidence>
<dbReference type="NCBIfam" id="NF005942">
    <property type="entry name" value="PRK07994.1"/>
    <property type="match status" value="1"/>
</dbReference>
<dbReference type="FunFam" id="1.20.272.10:FF:000003">
    <property type="entry name" value="DNA polymerase III subunit gamma/tau"/>
    <property type="match status" value="1"/>
</dbReference>
<dbReference type="GO" id="GO:0003887">
    <property type="term" value="F:DNA-directed DNA polymerase activity"/>
    <property type="evidence" value="ECO:0007669"/>
    <property type="project" value="UniProtKB-KW"/>
</dbReference>
<dbReference type="InterPro" id="IPR050238">
    <property type="entry name" value="DNA_Rep/Repair_Clamp_Loader"/>
</dbReference>
<dbReference type="Pfam" id="PF12170">
    <property type="entry name" value="DNA_pol3_tau_5"/>
    <property type="match status" value="1"/>
</dbReference>
<sequence length="639" mass="71029">MSYQVLARKWRPKDFSELVGQQQTAQALINALESQRLHHAYLFTGTRGVGKTTIARILSKSLNCETGITSTPCGECASCVEINQGNFVDLLEIDAASKTKVEDTRELLDNVQYRPTRGRYKVYLIDEVHMLSGHSFNALLKTLEEPPPHVIFLLATTDPQKMPVTVLSRCLQFHLRRMEEPEIISHLSHILEAENIPFEMEALPAIAKGADGSMRDALSLLDQAIAYCGDNIKAQVVLDMLGTLDRDYSFQLLEAIESGDAKRLIEVIENIAQFSPDFNELIGDWLSLLHQIAVSQATQSSDDPKVLSWSNQINAADLQLYYQLSLQAKRDLVYAPHPRQGFEMAMLRIMAFKPATKPPGSGNKSPENKAPEATQIDTDPGPSPSKNQSVNVESGANNLTHSAMNPVESQPVASLNIASKSQSNVALAYDEHPQLSADENVKSQENDVTAHLSKAEQIKQIIKQPAKLTMVVDNEVKNERQAQQPIEPADRLASIESQSQQSETVKTIAFEDVTENEWFHVVAGLNLTGHGLQVLSNATANYQNGKLIINPLSRIESLLTPSAQDNILSALKSYFKQDHLPLSYEFVEQTSETPRERLARLHELAIDEANSELQNDPQIKFLMEKLSATLPRESIQLKK</sequence>
<dbReference type="InterPro" id="IPR021029">
    <property type="entry name" value="DNA_pol_III_tau_dom-5"/>
</dbReference>
<protein>
    <recommendedName>
        <fullName evidence="11">DNA polymerase III subunit gamma/tau</fullName>
        <ecNumber evidence="11">2.7.7.7</ecNumber>
    </recommendedName>
</protein>
<keyword evidence="15" id="KW-1185">Reference proteome</keyword>
<feature type="region of interest" description="Disordered" evidence="12">
    <location>
        <begin position="354"/>
        <end position="392"/>
    </location>
</feature>
<dbReference type="InterPro" id="IPR027417">
    <property type="entry name" value="P-loop_NTPase"/>
</dbReference>
<reference evidence="14 15" key="1">
    <citation type="submission" date="2019-06" db="EMBL/GenBank/DDBJ databases">
        <title>Draft genome of Aliikangiella marina GYP-15.</title>
        <authorList>
            <person name="Wang G."/>
        </authorList>
    </citation>
    <scope>NUCLEOTIDE SEQUENCE [LARGE SCALE GENOMIC DNA]</scope>
    <source>
        <strain evidence="14 15">GYP-15</strain>
    </source>
</reference>
<gene>
    <name evidence="11" type="primary">dnaX</name>
    <name evidence="14" type="ORF">FLL45_05785</name>
</gene>
<dbReference type="InterPro" id="IPR008921">
    <property type="entry name" value="DNA_pol3_clamp-load_cplx_C"/>
</dbReference>
<keyword evidence="7" id="KW-0862">Zinc</keyword>
<dbReference type="GO" id="GO:0006261">
    <property type="term" value="P:DNA-templated DNA replication"/>
    <property type="evidence" value="ECO:0007669"/>
    <property type="project" value="TreeGrafter"/>
</dbReference>
<comment type="catalytic activity">
    <reaction evidence="10 11">
        <text>DNA(n) + a 2'-deoxyribonucleoside 5'-triphosphate = DNA(n+1) + diphosphate</text>
        <dbReference type="Rhea" id="RHEA:22508"/>
        <dbReference type="Rhea" id="RHEA-COMP:17339"/>
        <dbReference type="Rhea" id="RHEA-COMP:17340"/>
        <dbReference type="ChEBI" id="CHEBI:33019"/>
        <dbReference type="ChEBI" id="CHEBI:61560"/>
        <dbReference type="ChEBI" id="CHEBI:173112"/>
        <dbReference type="EC" id="2.7.7.7"/>
    </reaction>
</comment>
<dbReference type="FunFam" id="3.40.50.300:FF:000014">
    <property type="entry name" value="DNA polymerase III subunit gamma/tau"/>
    <property type="match status" value="1"/>
</dbReference>
<evidence type="ECO:0000256" key="6">
    <source>
        <dbReference type="ARBA" id="ARBA00022741"/>
    </source>
</evidence>
<keyword evidence="4 11" id="KW-0235">DNA replication</keyword>
<dbReference type="InterPro" id="IPR038249">
    <property type="entry name" value="PolIII_tau_V_sf"/>
</dbReference>
<evidence type="ECO:0000256" key="10">
    <source>
        <dbReference type="ARBA" id="ARBA00049244"/>
    </source>
</evidence>
<dbReference type="Pfam" id="PF12169">
    <property type="entry name" value="DNA_pol3_gamma3"/>
    <property type="match status" value="1"/>
</dbReference>
<dbReference type="SMART" id="SM00382">
    <property type="entry name" value="AAA"/>
    <property type="match status" value="1"/>
</dbReference>
<dbReference type="Gene3D" id="3.30.300.150">
    <property type="entry name" value="DNA polymerase III, tau subunit, domain V"/>
    <property type="match status" value="1"/>
</dbReference>
<keyword evidence="8 11" id="KW-0067">ATP-binding</keyword>
<dbReference type="GO" id="GO:0003677">
    <property type="term" value="F:DNA binding"/>
    <property type="evidence" value="ECO:0007669"/>
    <property type="project" value="InterPro"/>
</dbReference>
<evidence type="ECO:0000256" key="2">
    <source>
        <dbReference type="ARBA" id="ARBA00022679"/>
    </source>
</evidence>
<comment type="caution">
    <text evidence="14">The sequence shown here is derived from an EMBL/GenBank/DDBJ whole genome shotgun (WGS) entry which is preliminary data.</text>
</comment>
<organism evidence="14 15">
    <name type="scientific">Aliikangiella marina</name>
    <dbReference type="NCBI Taxonomy" id="1712262"/>
    <lineage>
        <taxon>Bacteria</taxon>
        <taxon>Pseudomonadati</taxon>
        <taxon>Pseudomonadota</taxon>
        <taxon>Gammaproteobacteria</taxon>
        <taxon>Oceanospirillales</taxon>
        <taxon>Pleioneaceae</taxon>
        <taxon>Aliikangiella</taxon>
    </lineage>
</organism>
<dbReference type="Pfam" id="PF22608">
    <property type="entry name" value="DNAX_ATPase_lid"/>
    <property type="match status" value="1"/>
</dbReference>
<comment type="subunit">
    <text evidence="11">DNA polymerase III contains a core (composed of alpha, epsilon and theta chains) that associates with a tau subunit. This core dimerizes to form the POLIII' complex. PolIII' associates with the gamma complex (composed of gamma, delta, delta', psi and chi chains) and with the beta chain to form the complete DNA polymerase III complex.</text>
</comment>
<evidence type="ECO:0000256" key="8">
    <source>
        <dbReference type="ARBA" id="ARBA00022840"/>
    </source>
</evidence>
<feature type="region of interest" description="Disordered" evidence="12">
    <location>
        <begin position="479"/>
        <end position="498"/>
    </location>
</feature>
<keyword evidence="6 11" id="KW-0547">Nucleotide-binding</keyword>
<accession>A0A545TJQ0</accession>
<dbReference type="NCBIfam" id="NF004046">
    <property type="entry name" value="PRK05563.1"/>
    <property type="match status" value="1"/>
</dbReference>